<dbReference type="GeneID" id="34615073"/>
<evidence type="ECO:0000313" key="1">
    <source>
        <dbReference type="EMBL" id="OJJ45269.1"/>
    </source>
</evidence>
<dbReference type="VEuPathDB" id="FungiDB:ASPZODRAFT_564196"/>
<accession>A0A1L9SDL5</accession>
<reference evidence="2" key="1">
    <citation type="journal article" date="2017" name="Genome Biol.">
        <title>Comparative genomics reveals high biological diversity and specific adaptations in the industrially and medically important fungal genus Aspergillus.</title>
        <authorList>
            <person name="de Vries R.P."/>
            <person name="Riley R."/>
            <person name="Wiebenga A."/>
            <person name="Aguilar-Osorio G."/>
            <person name="Amillis S."/>
            <person name="Uchima C.A."/>
            <person name="Anderluh G."/>
            <person name="Asadollahi M."/>
            <person name="Askin M."/>
            <person name="Barry K."/>
            <person name="Battaglia E."/>
            <person name="Bayram O."/>
            <person name="Benocci T."/>
            <person name="Braus-Stromeyer S.A."/>
            <person name="Caldana C."/>
            <person name="Canovas D."/>
            <person name="Cerqueira G.C."/>
            <person name="Chen F."/>
            <person name="Chen W."/>
            <person name="Choi C."/>
            <person name="Clum A."/>
            <person name="Dos Santos R.A."/>
            <person name="Damasio A.R."/>
            <person name="Diallinas G."/>
            <person name="Emri T."/>
            <person name="Fekete E."/>
            <person name="Flipphi M."/>
            <person name="Freyberg S."/>
            <person name="Gallo A."/>
            <person name="Gournas C."/>
            <person name="Habgood R."/>
            <person name="Hainaut M."/>
            <person name="Harispe M.L."/>
            <person name="Henrissat B."/>
            <person name="Hilden K.S."/>
            <person name="Hope R."/>
            <person name="Hossain A."/>
            <person name="Karabika E."/>
            <person name="Karaffa L."/>
            <person name="Karanyi Z."/>
            <person name="Krasevec N."/>
            <person name="Kuo A."/>
            <person name="Kusch H."/>
            <person name="LaButti K."/>
            <person name="Lagendijk E.L."/>
            <person name="Lapidus A."/>
            <person name="Levasseur A."/>
            <person name="Lindquist E."/>
            <person name="Lipzen A."/>
            <person name="Logrieco A.F."/>
            <person name="MacCabe A."/>
            <person name="Maekelae M.R."/>
            <person name="Malavazi I."/>
            <person name="Melin P."/>
            <person name="Meyer V."/>
            <person name="Mielnichuk N."/>
            <person name="Miskei M."/>
            <person name="Molnar A.P."/>
            <person name="Mule G."/>
            <person name="Ngan C.Y."/>
            <person name="Orejas M."/>
            <person name="Orosz E."/>
            <person name="Ouedraogo J.P."/>
            <person name="Overkamp K.M."/>
            <person name="Park H.-S."/>
            <person name="Perrone G."/>
            <person name="Piumi F."/>
            <person name="Punt P.J."/>
            <person name="Ram A.F."/>
            <person name="Ramon A."/>
            <person name="Rauscher S."/>
            <person name="Record E."/>
            <person name="Riano-Pachon D.M."/>
            <person name="Robert V."/>
            <person name="Roehrig J."/>
            <person name="Ruller R."/>
            <person name="Salamov A."/>
            <person name="Salih N.S."/>
            <person name="Samson R.A."/>
            <person name="Sandor E."/>
            <person name="Sanguinetti M."/>
            <person name="Schuetze T."/>
            <person name="Sepcic K."/>
            <person name="Shelest E."/>
            <person name="Sherlock G."/>
            <person name="Sophianopoulou V."/>
            <person name="Squina F.M."/>
            <person name="Sun H."/>
            <person name="Susca A."/>
            <person name="Todd R.B."/>
            <person name="Tsang A."/>
            <person name="Unkles S.E."/>
            <person name="van de Wiele N."/>
            <person name="van Rossen-Uffink D."/>
            <person name="Oliveira J.V."/>
            <person name="Vesth T.C."/>
            <person name="Visser J."/>
            <person name="Yu J.-H."/>
            <person name="Zhou M."/>
            <person name="Andersen M.R."/>
            <person name="Archer D.B."/>
            <person name="Baker S.E."/>
            <person name="Benoit I."/>
            <person name="Brakhage A.A."/>
            <person name="Braus G.H."/>
            <person name="Fischer R."/>
            <person name="Frisvad J.C."/>
            <person name="Goldman G.H."/>
            <person name="Houbraken J."/>
            <person name="Oakley B."/>
            <person name="Pocsi I."/>
            <person name="Scazzocchio C."/>
            <person name="Seiboth B."/>
            <person name="vanKuyk P.A."/>
            <person name="Wortman J."/>
            <person name="Dyer P.S."/>
            <person name="Grigoriev I.V."/>
        </authorList>
    </citation>
    <scope>NUCLEOTIDE SEQUENCE [LARGE SCALE GENOMIC DNA]</scope>
    <source>
        <strain evidence="2">CBS 506.65</strain>
    </source>
</reference>
<evidence type="ECO:0000313" key="2">
    <source>
        <dbReference type="Proteomes" id="UP000184188"/>
    </source>
</evidence>
<dbReference type="AlphaFoldDB" id="A0A1L9SDL5"/>
<organism evidence="1 2">
    <name type="scientific">Penicilliopsis zonata CBS 506.65</name>
    <dbReference type="NCBI Taxonomy" id="1073090"/>
    <lineage>
        <taxon>Eukaryota</taxon>
        <taxon>Fungi</taxon>
        <taxon>Dikarya</taxon>
        <taxon>Ascomycota</taxon>
        <taxon>Pezizomycotina</taxon>
        <taxon>Eurotiomycetes</taxon>
        <taxon>Eurotiomycetidae</taxon>
        <taxon>Eurotiales</taxon>
        <taxon>Aspergillaceae</taxon>
        <taxon>Penicilliopsis</taxon>
    </lineage>
</organism>
<name>A0A1L9SDL5_9EURO</name>
<dbReference type="OrthoDB" id="5315444at2759"/>
<proteinExistence type="predicted"/>
<dbReference type="RefSeq" id="XP_022579779.1">
    <property type="nucleotide sequence ID" value="XM_022728609.1"/>
</dbReference>
<dbReference type="EMBL" id="KV878345">
    <property type="protein sequence ID" value="OJJ45269.1"/>
    <property type="molecule type" value="Genomic_DNA"/>
</dbReference>
<protein>
    <submittedName>
        <fullName evidence="1">Uncharacterized protein</fullName>
    </submittedName>
</protein>
<keyword evidence="2" id="KW-1185">Reference proteome</keyword>
<gene>
    <name evidence="1" type="ORF">ASPZODRAFT_564196</name>
</gene>
<dbReference type="STRING" id="1073090.A0A1L9SDL5"/>
<sequence length="219" mass="24801">MFIRTIGLHLSISILSEHFSFLNSSENCTKDTLIYSRFQYLDQPVIKRYLGRVRAGAREVEVDHLWLQMLRLYFPLDHFGLEREAYISGTSTRRTNITVSVDDGRGQGTIVFVECKRPPRQAHHEPSPSTWTRGKGQLESYMLRWRGSAGPRGRRDLFGVVAIGRLARFFILRRSEAALEDLDADAKTFRIGTADGSAEVEAMLLAIFGDAMTNYAALV</sequence>
<dbReference type="Proteomes" id="UP000184188">
    <property type="component" value="Unassembled WGS sequence"/>
</dbReference>